<dbReference type="GO" id="GO:0005847">
    <property type="term" value="C:mRNA cleavage and polyadenylation specificity factor complex"/>
    <property type="evidence" value="ECO:0007669"/>
    <property type="project" value="TreeGrafter"/>
</dbReference>
<feature type="compositionally biased region" description="Polar residues" evidence="5">
    <location>
        <begin position="146"/>
        <end position="164"/>
    </location>
</feature>
<evidence type="ECO:0000256" key="1">
    <source>
        <dbReference type="ARBA" id="ARBA00004123"/>
    </source>
</evidence>
<accession>A0AA88SGF9</accession>
<evidence type="ECO:0000259" key="6">
    <source>
        <dbReference type="Pfam" id="PF05182"/>
    </source>
</evidence>
<feature type="compositionally biased region" description="Polar residues" evidence="5">
    <location>
        <begin position="47"/>
        <end position="56"/>
    </location>
</feature>
<feature type="domain" description="Pre-mRNA polyadenylation factor Fip1" evidence="6">
    <location>
        <begin position="79"/>
        <end position="118"/>
    </location>
</feature>
<dbReference type="InterPro" id="IPR007854">
    <property type="entry name" value="Fip1_dom"/>
</dbReference>
<evidence type="ECO:0000256" key="3">
    <source>
        <dbReference type="ARBA" id="ARBA00022664"/>
    </source>
</evidence>
<reference evidence="7" key="1">
    <citation type="submission" date="2023-07" db="EMBL/GenBank/DDBJ databases">
        <title>Chromosome-level Genome Assembly of Striped Snakehead (Channa striata).</title>
        <authorList>
            <person name="Liu H."/>
        </authorList>
    </citation>
    <scope>NUCLEOTIDE SEQUENCE</scope>
    <source>
        <strain evidence="7">Gz</strain>
        <tissue evidence="7">Muscle</tissue>
    </source>
</reference>
<evidence type="ECO:0000313" key="8">
    <source>
        <dbReference type="Proteomes" id="UP001187415"/>
    </source>
</evidence>
<dbReference type="EMBL" id="JAUPFM010000012">
    <property type="protein sequence ID" value="KAK2835871.1"/>
    <property type="molecule type" value="Genomic_DNA"/>
</dbReference>
<sequence>MAWQSDERTICQRKFSKDFMFSLCAGLFLANLDNYSTDDREREDNDQTQSPFSSEQPPVRLQMNAKRTPYTVAGTAKGLDLDALKKPWRRAGADISDYFNYGFDEESWNAYCKKQTKLHAANIELCTKIRKGHDRNREELCCADSFSGSSSIPASRKSTASTDATEGRSRSSRRVEGWQCLTDKGNSTQVITEMSAQEDRITSYHLTPPSNVYTHPPSFPYRREPNHPSPSTALDSGHAKRFKGSSASQYPLPSGLSSLIPRTTVSKACASYAWQKKCDTGRGRSRERGHDKTSKRGRNRETESYSSRNRWTHKECTRELRIHIIELF</sequence>
<feature type="region of interest" description="Disordered" evidence="5">
    <location>
        <begin position="200"/>
        <end position="257"/>
    </location>
</feature>
<dbReference type="GO" id="GO:0006397">
    <property type="term" value="P:mRNA processing"/>
    <property type="evidence" value="ECO:0007669"/>
    <property type="project" value="UniProtKB-KW"/>
</dbReference>
<proteinExistence type="inferred from homology"/>
<evidence type="ECO:0000256" key="2">
    <source>
        <dbReference type="ARBA" id="ARBA00007459"/>
    </source>
</evidence>
<dbReference type="InterPro" id="IPR051187">
    <property type="entry name" value="Pre-mRNA_3'-end_processing_reg"/>
</dbReference>
<keyword evidence="3" id="KW-0507">mRNA processing</keyword>
<comment type="subcellular location">
    <subcellularLocation>
        <location evidence="1">Nucleus</location>
    </subcellularLocation>
</comment>
<feature type="compositionally biased region" description="Basic and acidic residues" evidence="5">
    <location>
        <begin position="280"/>
        <end position="303"/>
    </location>
</feature>
<gene>
    <name evidence="7" type="ORF">Q5P01_016355</name>
</gene>
<keyword evidence="8" id="KW-1185">Reference proteome</keyword>
<dbReference type="Pfam" id="PF05182">
    <property type="entry name" value="Fip1"/>
    <property type="match status" value="1"/>
</dbReference>
<feature type="compositionally biased region" description="Basic and acidic residues" evidence="5">
    <location>
        <begin position="165"/>
        <end position="176"/>
    </location>
</feature>
<comment type="similarity">
    <text evidence="2">Belongs to the FIP1 family.</text>
</comment>
<keyword evidence="4" id="KW-0539">Nucleus</keyword>
<comment type="caution">
    <text evidence="7">The sequence shown here is derived from an EMBL/GenBank/DDBJ whole genome shotgun (WGS) entry which is preliminary data.</text>
</comment>
<protein>
    <recommendedName>
        <fullName evidence="6">Pre-mRNA polyadenylation factor Fip1 domain-containing protein</fullName>
    </recommendedName>
</protein>
<feature type="region of interest" description="Disordered" evidence="5">
    <location>
        <begin position="145"/>
        <end position="179"/>
    </location>
</feature>
<name>A0AA88SGF9_CHASR</name>
<evidence type="ECO:0000313" key="7">
    <source>
        <dbReference type="EMBL" id="KAK2835871.1"/>
    </source>
</evidence>
<dbReference type="Proteomes" id="UP001187415">
    <property type="component" value="Unassembled WGS sequence"/>
</dbReference>
<organism evidence="7 8">
    <name type="scientific">Channa striata</name>
    <name type="common">Snakehead murrel</name>
    <name type="synonym">Ophicephalus striatus</name>
    <dbReference type="NCBI Taxonomy" id="64152"/>
    <lineage>
        <taxon>Eukaryota</taxon>
        <taxon>Metazoa</taxon>
        <taxon>Chordata</taxon>
        <taxon>Craniata</taxon>
        <taxon>Vertebrata</taxon>
        <taxon>Euteleostomi</taxon>
        <taxon>Actinopterygii</taxon>
        <taxon>Neopterygii</taxon>
        <taxon>Teleostei</taxon>
        <taxon>Neoteleostei</taxon>
        <taxon>Acanthomorphata</taxon>
        <taxon>Anabantaria</taxon>
        <taxon>Anabantiformes</taxon>
        <taxon>Channoidei</taxon>
        <taxon>Channidae</taxon>
        <taxon>Channa</taxon>
    </lineage>
</organism>
<dbReference type="PANTHER" id="PTHR13484:SF0">
    <property type="entry name" value="PRE-MRNA 3'-END-PROCESSING FACTOR FIP1"/>
    <property type="match status" value="1"/>
</dbReference>
<evidence type="ECO:0000256" key="4">
    <source>
        <dbReference type="ARBA" id="ARBA00023242"/>
    </source>
</evidence>
<dbReference type="PANTHER" id="PTHR13484">
    <property type="entry name" value="FIP1-LIKE 1 PROTEIN"/>
    <property type="match status" value="1"/>
</dbReference>
<feature type="region of interest" description="Disordered" evidence="5">
    <location>
        <begin position="280"/>
        <end position="310"/>
    </location>
</feature>
<dbReference type="AlphaFoldDB" id="A0AA88SGF9"/>
<feature type="compositionally biased region" description="Polar residues" evidence="5">
    <location>
        <begin position="204"/>
        <end position="213"/>
    </location>
</feature>
<evidence type="ECO:0000256" key="5">
    <source>
        <dbReference type="SAM" id="MobiDB-lite"/>
    </source>
</evidence>
<feature type="region of interest" description="Disordered" evidence="5">
    <location>
        <begin position="38"/>
        <end position="61"/>
    </location>
</feature>
<feature type="compositionally biased region" description="Polar residues" evidence="5">
    <location>
        <begin position="245"/>
        <end position="257"/>
    </location>
</feature>